<dbReference type="GO" id="GO:0003964">
    <property type="term" value="F:RNA-directed DNA polymerase activity"/>
    <property type="evidence" value="ECO:0007669"/>
    <property type="project" value="UniProtKB-KW"/>
</dbReference>
<dbReference type="PRINTS" id="PR01546">
    <property type="entry name" value="YEAST73DUF"/>
</dbReference>
<keyword evidence="6" id="KW-0378">Hydrolase</keyword>
<dbReference type="GO" id="GO:0016192">
    <property type="term" value="P:vesicle-mediated transport"/>
    <property type="evidence" value="ECO:0007669"/>
    <property type="project" value="InterPro"/>
</dbReference>
<evidence type="ECO:0000256" key="1">
    <source>
        <dbReference type="ARBA" id="ARBA00022670"/>
    </source>
</evidence>
<dbReference type="SUPFAM" id="SSF56672">
    <property type="entry name" value="DNA/RNA polymerases"/>
    <property type="match status" value="1"/>
</dbReference>
<dbReference type="FunFam" id="3.10.10.10:FF:000007">
    <property type="entry name" value="Retrovirus-related Pol polyprotein from transposon 17.6-like Protein"/>
    <property type="match status" value="1"/>
</dbReference>
<keyword evidence="1" id="KW-0645">Protease</keyword>
<dbReference type="Pfam" id="PF17919">
    <property type="entry name" value="RT_RNaseH_2"/>
    <property type="match status" value="1"/>
</dbReference>
<comment type="caution">
    <text evidence="11">The sequence shown here is derived from an EMBL/GenBank/DDBJ whole genome shotgun (WGS) entry which is preliminary data.</text>
</comment>
<name>A0A388LAB2_CHABU</name>
<feature type="domain" description="Reverse transcriptase" evidence="10">
    <location>
        <begin position="261"/>
        <end position="440"/>
    </location>
</feature>
<dbReference type="FunFam" id="3.30.70.270:FF:000020">
    <property type="entry name" value="Transposon Tf2-6 polyprotein-like Protein"/>
    <property type="match status" value="1"/>
</dbReference>
<dbReference type="PANTHER" id="PTHR37984:SF5">
    <property type="entry name" value="PROTEIN NYNRIN-LIKE"/>
    <property type="match status" value="1"/>
</dbReference>
<sequence length="1009" mass="114377">MERSDSAELDEHSQEDDTSESWRTHKKHFFILSNAGKPIYSRYGDEHKLAGFAAILQAIMSFVENSGDVIRVIRAGKHQVVFLVKGPLYLVSISATDEPASALEGQLELLHGQVMMILTSAVDRCLLKNPKFDMKPLLAGTENCFSLLVHSFSWDFATFLHAYTSLWMPHSSRKAATAAIEDLYDGLLYGLLLCGPKVVTLFNARKTILHPDDILLLTSVVEREVVHAIEVVPGSKVPRGRIYRMSPAELDELRRQLKELTEKGWIRPSTSPYGAPVLFVPKKGGPLRMCVDYRGLDAITVKNAEPLPRIDDLLDRVQGCRYFTKIDLKSGYHQIAVRPEDQHKTAFQTRYGLYEFVVTPFGLCNAPGTFQHAMNRIFHVYLDKFIVVYLDDILIFSRIVEEHAEHLKIVLGLLRQHQYKVNLDKFEFGRTKILYLGHEISADGLRPEDAKVASIRDWPRHQTVTEVRSFLGMTGYYRPFVKNYSTKASPLTDLTRLDTPWEWTEECEASFKQLKYALTHYEVLKLPDPDKPFVVTADASQYGIGAVLAQQEGPKLRPIEYMSKKMPSKKLAASTYERELYALYRALVHWRHYLLGRFFYVRSDHETLCWIKMQPVLSDTLERWIQVIDMYDYQLDPIKGPYNKVANALSRRADDLGALVTEFGISNDLTRSLVEAYQGDTVMSEIIHKFLQAKDKKTLDEFTMVDGLLFLEKAGFKRLCGDICLILVTAYSDAFYQLKEARLRIERDLRNSGVIQDIVQSYGRGSVRVEDIPYPVPSFRDAFYSGLSSPAFSSTSSFASSSAAFGATLATGLAGSNDTAPPNSVRHMEANNTRQVEANNARQVAANDARQVEANNARQVEANNTRQVASNEADEPVRLEQTAVSALGGPGGLWHFLYRSRFLDQYVSSEFSPPLTTREARKSLFRSYQRVFVSMQGGGGMSSGTKMECRRTEQHFLLAWRTSDFELFAMFDPLAEKEYAVAVCNRICIWVRENECDVFLVSNNGPMTW</sequence>
<dbReference type="InterPro" id="IPR041577">
    <property type="entry name" value="RT_RNaseH_2"/>
</dbReference>
<gene>
    <name evidence="11" type="ORF">CBR_g29308</name>
</gene>
<dbReference type="InterPro" id="IPR043128">
    <property type="entry name" value="Rev_trsase/Diguanyl_cyclase"/>
</dbReference>
<dbReference type="AlphaFoldDB" id="A0A388LAB2"/>
<evidence type="ECO:0000256" key="4">
    <source>
        <dbReference type="ARBA" id="ARBA00022722"/>
    </source>
</evidence>
<dbReference type="InterPro" id="IPR004353">
    <property type="entry name" value="Mon1"/>
</dbReference>
<dbReference type="InterPro" id="IPR043970">
    <property type="entry name" value="FUZ/MON1/HPS1_longin_3"/>
</dbReference>
<keyword evidence="5" id="KW-0255">Endonuclease</keyword>
<evidence type="ECO:0000313" key="11">
    <source>
        <dbReference type="EMBL" id="GBG79257.1"/>
    </source>
</evidence>
<protein>
    <recommendedName>
        <fullName evidence="10">Reverse transcriptase domain-containing protein</fullName>
    </recommendedName>
</protein>
<accession>A0A388LAB2</accession>
<dbReference type="EMBL" id="BFEA01000314">
    <property type="protein sequence ID" value="GBG79257.1"/>
    <property type="molecule type" value="Genomic_DNA"/>
</dbReference>
<evidence type="ECO:0000259" key="10">
    <source>
        <dbReference type="PROSITE" id="PS50878"/>
    </source>
</evidence>
<keyword evidence="7" id="KW-0695">RNA-directed DNA polymerase</keyword>
<keyword evidence="2" id="KW-0808">Transferase</keyword>
<dbReference type="Gramene" id="GBG79257">
    <property type="protein sequence ID" value="GBG79257"/>
    <property type="gene ID" value="CBR_g29308"/>
</dbReference>
<dbReference type="GO" id="GO:0006508">
    <property type="term" value="P:proteolysis"/>
    <property type="evidence" value="ECO:0007669"/>
    <property type="project" value="UniProtKB-KW"/>
</dbReference>
<keyword evidence="4" id="KW-0540">Nuclease</keyword>
<dbReference type="InterPro" id="IPR050951">
    <property type="entry name" value="Retrovirus_Pol_polyprotein"/>
</dbReference>
<dbReference type="PROSITE" id="PS50878">
    <property type="entry name" value="RT_POL"/>
    <property type="match status" value="1"/>
</dbReference>
<dbReference type="GO" id="GO:0004519">
    <property type="term" value="F:endonuclease activity"/>
    <property type="evidence" value="ECO:0007669"/>
    <property type="project" value="UniProtKB-KW"/>
</dbReference>
<evidence type="ECO:0000256" key="2">
    <source>
        <dbReference type="ARBA" id="ARBA00022679"/>
    </source>
</evidence>
<evidence type="ECO:0000313" key="12">
    <source>
        <dbReference type="Proteomes" id="UP000265515"/>
    </source>
</evidence>
<dbReference type="Proteomes" id="UP000265515">
    <property type="component" value="Unassembled WGS sequence"/>
</dbReference>
<organism evidence="11 12">
    <name type="scientific">Chara braunii</name>
    <name type="common">Braun's stonewort</name>
    <dbReference type="NCBI Taxonomy" id="69332"/>
    <lineage>
        <taxon>Eukaryota</taxon>
        <taxon>Viridiplantae</taxon>
        <taxon>Streptophyta</taxon>
        <taxon>Charophyceae</taxon>
        <taxon>Charales</taxon>
        <taxon>Characeae</taxon>
        <taxon>Chara</taxon>
    </lineage>
</organism>
<reference evidence="11 12" key="1">
    <citation type="journal article" date="2018" name="Cell">
        <title>The Chara Genome: Secondary Complexity and Implications for Plant Terrestrialization.</title>
        <authorList>
            <person name="Nishiyama T."/>
            <person name="Sakayama H."/>
            <person name="Vries J.D."/>
            <person name="Buschmann H."/>
            <person name="Saint-Marcoux D."/>
            <person name="Ullrich K.K."/>
            <person name="Haas F.B."/>
            <person name="Vanderstraeten L."/>
            <person name="Becker D."/>
            <person name="Lang D."/>
            <person name="Vosolsobe S."/>
            <person name="Rombauts S."/>
            <person name="Wilhelmsson P.K.I."/>
            <person name="Janitza P."/>
            <person name="Kern R."/>
            <person name="Heyl A."/>
            <person name="Rumpler F."/>
            <person name="Villalobos L.I.A.C."/>
            <person name="Clay J.M."/>
            <person name="Skokan R."/>
            <person name="Toyoda A."/>
            <person name="Suzuki Y."/>
            <person name="Kagoshima H."/>
            <person name="Schijlen E."/>
            <person name="Tajeshwar N."/>
            <person name="Catarino B."/>
            <person name="Hetherington A.J."/>
            <person name="Saltykova A."/>
            <person name="Bonnot C."/>
            <person name="Breuninger H."/>
            <person name="Symeonidi A."/>
            <person name="Radhakrishnan G.V."/>
            <person name="Van Nieuwerburgh F."/>
            <person name="Deforce D."/>
            <person name="Chang C."/>
            <person name="Karol K.G."/>
            <person name="Hedrich R."/>
            <person name="Ulvskov P."/>
            <person name="Glockner G."/>
            <person name="Delwiche C.F."/>
            <person name="Petrasek J."/>
            <person name="Van de Peer Y."/>
            <person name="Friml J."/>
            <person name="Beilby M."/>
            <person name="Dolan L."/>
            <person name="Kohara Y."/>
            <person name="Sugano S."/>
            <person name="Fujiyama A."/>
            <person name="Delaux P.-M."/>
            <person name="Quint M."/>
            <person name="TheiBen G."/>
            <person name="Hagemann M."/>
            <person name="Harholt J."/>
            <person name="Dunand C."/>
            <person name="Zachgo S."/>
            <person name="Langdale J."/>
            <person name="Maumus F."/>
            <person name="Straeten D.V.D."/>
            <person name="Gould S.B."/>
            <person name="Rensing S.A."/>
        </authorList>
    </citation>
    <scope>NUCLEOTIDE SEQUENCE [LARGE SCALE GENOMIC DNA]</scope>
    <source>
        <strain evidence="11 12">S276</strain>
    </source>
</reference>
<dbReference type="Pfam" id="PF19036">
    <property type="entry name" value="Fuz_longin_1"/>
    <property type="match status" value="1"/>
</dbReference>
<dbReference type="InterPro" id="IPR043502">
    <property type="entry name" value="DNA/RNA_pol_sf"/>
</dbReference>
<dbReference type="CDD" id="cd09274">
    <property type="entry name" value="RNase_HI_RT_Ty3"/>
    <property type="match status" value="1"/>
</dbReference>
<dbReference type="Pfam" id="PF00078">
    <property type="entry name" value="RVT_1"/>
    <property type="match status" value="1"/>
</dbReference>
<evidence type="ECO:0000256" key="3">
    <source>
        <dbReference type="ARBA" id="ARBA00022695"/>
    </source>
</evidence>
<dbReference type="PANTHER" id="PTHR37984">
    <property type="entry name" value="PROTEIN CBG26694"/>
    <property type="match status" value="1"/>
</dbReference>
<feature type="compositionally biased region" description="Basic and acidic residues" evidence="9">
    <location>
        <begin position="1"/>
        <end position="12"/>
    </location>
</feature>
<evidence type="ECO:0000256" key="8">
    <source>
        <dbReference type="ARBA" id="ARBA00023268"/>
    </source>
</evidence>
<evidence type="ECO:0000256" key="5">
    <source>
        <dbReference type="ARBA" id="ARBA00022759"/>
    </source>
</evidence>
<dbReference type="CDD" id="cd01647">
    <property type="entry name" value="RT_LTR"/>
    <property type="match status" value="1"/>
</dbReference>
<dbReference type="Pfam" id="PF19038">
    <property type="entry name" value="Fuz_longin_3"/>
    <property type="match status" value="1"/>
</dbReference>
<dbReference type="GO" id="GO:0008233">
    <property type="term" value="F:peptidase activity"/>
    <property type="evidence" value="ECO:0007669"/>
    <property type="project" value="UniProtKB-KW"/>
</dbReference>
<keyword evidence="8" id="KW-0511">Multifunctional enzyme</keyword>
<proteinExistence type="predicted"/>
<feature type="region of interest" description="Disordered" evidence="9">
    <location>
        <begin position="1"/>
        <end position="20"/>
    </location>
</feature>
<dbReference type="InterPro" id="IPR000477">
    <property type="entry name" value="RT_dom"/>
</dbReference>
<evidence type="ECO:0000256" key="9">
    <source>
        <dbReference type="SAM" id="MobiDB-lite"/>
    </source>
</evidence>
<keyword evidence="3" id="KW-0548">Nucleotidyltransferase</keyword>
<keyword evidence="12" id="KW-1185">Reference proteome</keyword>
<evidence type="ECO:0000256" key="7">
    <source>
        <dbReference type="ARBA" id="ARBA00022918"/>
    </source>
</evidence>
<dbReference type="OrthoDB" id="272411at2759"/>
<dbReference type="GO" id="GO:0006623">
    <property type="term" value="P:protein targeting to vacuole"/>
    <property type="evidence" value="ECO:0007669"/>
    <property type="project" value="InterPro"/>
</dbReference>
<dbReference type="InterPro" id="IPR043972">
    <property type="entry name" value="FUZ/MON1/HPS1_longin_1"/>
</dbReference>
<dbReference type="Gene3D" id="3.10.10.10">
    <property type="entry name" value="HIV Type 1 Reverse Transcriptase, subunit A, domain 1"/>
    <property type="match status" value="1"/>
</dbReference>
<evidence type="ECO:0000256" key="6">
    <source>
        <dbReference type="ARBA" id="ARBA00022801"/>
    </source>
</evidence>
<dbReference type="Gene3D" id="3.30.70.270">
    <property type="match status" value="2"/>
</dbReference>